<dbReference type="KEGG" id="abp:AGABI1DRAFT112912"/>
<sequence length="55" mass="6223">MRDRCEIEHTSSHAPEVKAEQTVVNVIGPEQSSCLDEKLLERSFFLSVVPCMRCS</sequence>
<dbReference type="InParanoid" id="K5W365"/>
<evidence type="ECO:0000313" key="2">
    <source>
        <dbReference type="Proteomes" id="UP000008493"/>
    </source>
</evidence>
<reference evidence="2" key="1">
    <citation type="journal article" date="2012" name="Proc. Natl. Acad. Sci. U.S.A.">
        <title>Genome sequence of the button mushroom Agaricus bisporus reveals mechanisms governing adaptation to a humic-rich ecological niche.</title>
        <authorList>
            <person name="Morin E."/>
            <person name="Kohler A."/>
            <person name="Baker A.R."/>
            <person name="Foulongne-Oriol M."/>
            <person name="Lombard V."/>
            <person name="Nagy L.G."/>
            <person name="Ohm R.A."/>
            <person name="Patyshakuliyeva A."/>
            <person name="Brun A."/>
            <person name="Aerts A.L."/>
            <person name="Bailey A.M."/>
            <person name="Billette C."/>
            <person name="Coutinho P.M."/>
            <person name="Deakin G."/>
            <person name="Doddapaneni H."/>
            <person name="Floudas D."/>
            <person name="Grimwood J."/>
            <person name="Hilden K."/>
            <person name="Kuees U."/>
            <person name="LaButti K.M."/>
            <person name="Lapidus A."/>
            <person name="Lindquist E.A."/>
            <person name="Lucas S.M."/>
            <person name="Murat C."/>
            <person name="Riley R.W."/>
            <person name="Salamov A.A."/>
            <person name="Schmutz J."/>
            <person name="Subramanian V."/>
            <person name="Woesten H.A.B."/>
            <person name="Xu J."/>
            <person name="Eastwood D.C."/>
            <person name="Foster G.D."/>
            <person name="Sonnenberg A.S."/>
            <person name="Cullen D."/>
            <person name="de Vries R.P."/>
            <person name="Lundell T."/>
            <person name="Hibbett D.S."/>
            <person name="Henrissat B."/>
            <person name="Burton K.S."/>
            <person name="Kerrigan R.W."/>
            <person name="Challen M.P."/>
            <person name="Grigoriev I.V."/>
            <person name="Martin F."/>
        </authorList>
    </citation>
    <scope>NUCLEOTIDE SEQUENCE [LARGE SCALE GENOMIC DNA]</scope>
    <source>
        <strain evidence="2">JB137-S8 / ATCC MYA-4627 / FGSC 10392</strain>
    </source>
</reference>
<dbReference type="Proteomes" id="UP000008493">
    <property type="component" value="Unassembled WGS sequence"/>
</dbReference>
<dbReference type="GeneID" id="18823812"/>
<name>K5W365_AGABU</name>
<keyword evidence="2" id="KW-1185">Reference proteome</keyword>
<accession>K5W365</accession>
<dbReference type="AlphaFoldDB" id="K5W365"/>
<gene>
    <name evidence="1" type="ORF">AGABI1DRAFT_112912</name>
</gene>
<dbReference type="RefSeq" id="XP_007328697.1">
    <property type="nucleotide sequence ID" value="XM_007328635.1"/>
</dbReference>
<dbReference type="HOGENOM" id="CLU_3031811_0_0_1"/>
<protein>
    <submittedName>
        <fullName evidence="1">Uncharacterized protein</fullName>
    </submittedName>
</protein>
<organism evidence="1 2">
    <name type="scientific">Agaricus bisporus var. burnettii (strain JB137-S8 / ATCC MYA-4627 / FGSC 10392)</name>
    <name type="common">White button mushroom</name>
    <dbReference type="NCBI Taxonomy" id="597362"/>
    <lineage>
        <taxon>Eukaryota</taxon>
        <taxon>Fungi</taxon>
        <taxon>Dikarya</taxon>
        <taxon>Basidiomycota</taxon>
        <taxon>Agaricomycotina</taxon>
        <taxon>Agaricomycetes</taxon>
        <taxon>Agaricomycetidae</taxon>
        <taxon>Agaricales</taxon>
        <taxon>Agaricineae</taxon>
        <taxon>Agaricaceae</taxon>
        <taxon>Agaricus</taxon>
    </lineage>
</organism>
<proteinExistence type="predicted"/>
<evidence type="ECO:0000313" key="1">
    <source>
        <dbReference type="EMBL" id="EKM81239.1"/>
    </source>
</evidence>
<dbReference type="EMBL" id="JH971388">
    <property type="protein sequence ID" value="EKM81239.1"/>
    <property type="molecule type" value="Genomic_DNA"/>
</dbReference>